<keyword evidence="5" id="KW-1185">Reference proteome</keyword>
<feature type="transmembrane region" description="Helical" evidence="2">
    <location>
        <begin position="170"/>
        <end position="196"/>
    </location>
</feature>
<keyword evidence="1" id="KW-0863">Zinc-finger</keyword>
<name>A0A976IIT6_BRELC</name>
<accession>A0A976IIT6</accession>
<keyword evidence="2" id="KW-1133">Transmembrane helix</keyword>
<reference evidence="4 5" key="1">
    <citation type="journal article" date="2021" name="Genome Biol.">
        <title>AFLAP: assembly-free linkage analysis pipeline using k-mers from genome sequencing data.</title>
        <authorList>
            <person name="Fletcher K."/>
            <person name="Zhang L."/>
            <person name="Gil J."/>
            <person name="Han R."/>
            <person name="Cavanaugh K."/>
            <person name="Michelmore R."/>
        </authorList>
    </citation>
    <scope>NUCLEOTIDE SEQUENCE [LARGE SCALE GENOMIC DNA]</scope>
    <source>
        <strain evidence="4 5">SF5</strain>
    </source>
</reference>
<keyword evidence="1" id="KW-0862">Zinc</keyword>
<dbReference type="PROSITE" id="PS00028">
    <property type="entry name" value="ZINC_FINGER_C2H2_1"/>
    <property type="match status" value="3"/>
</dbReference>
<dbReference type="GO" id="GO:0005634">
    <property type="term" value="C:nucleus"/>
    <property type="evidence" value="ECO:0007669"/>
    <property type="project" value="TreeGrafter"/>
</dbReference>
<sequence length="789" mass="90696">MQHERLRAKREILVLVERLNDCVSASARRMYTQHVLASALLQRPQSEIRRQLPELCTFIDSLTFKATTMPAPSLVRSAFRHPGSQWLNRSARESGVSALLCQQLVRLARQDTCSGNKDDSTENWTAAELTTYVLLDALLVPCKHRFGKASDACVWRPTQSKPRFHAMTCFPVWSTILPFAALMGLRFTNLFLLVLVKYRQMELLSLRVNCTFAQITGIWRLMEELDRGDVKKDIAVTDVMIELLRLSCDIVLDNSMAKKDRTRSMTMHLDDQILEKFFMGLQDFAFKSWRSNLVLKPALLDSFQSSRTALGDRTKAFDVPQRAIVFSTVGCLFVQGLAEDIVSMLLDQIFDNASISKEANDLLLSFLVGLCAHVDLVSLTSVLKLLTYIVATYKSIEEKNGNSVVQRQKRLDLIFYLVYVASHRSQSIETLRHDGSSQAAMVKDELSRFQVQLCSDIAFEEFYIAAPVHWTIQLWKHWVHLSDEDVETFLNEAEEYDTDSKKEFEARFAAWHALVARISLKPATFWSYTRMKALLNPHIISTLPLTNDCAHVQPRKRRRTGTATAQGVCPRQLECSLDVLLLPDVMERVCSYLSAKRLIRIALVCRPLAEISRLPSLWRPLYIHFGLQTRKKATKKPLTNVMCLHGESYEHDWCQLYKERWKGVRRLRRLQHQIIKKQTFQTQNLDHDSDLYQTSRAMPVFMPQICSICSCNQVLKSADDLKLHQEQHKLLTCTEVSCRASFTNLQKFKAHIRMHEAKSLKRLECGFKNCGKIYTTSKRLATHRQKEGH</sequence>
<feature type="domain" description="C2H2-type" evidence="3">
    <location>
        <begin position="763"/>
        <end position="789"/>
    </location>
</feature>
<keyword evidence="2" id="KW-0812">Transmembrane</keyword>
<dbReference type="InterPro" id="IPR001810">
    <property type="entry name" value="F-box_dom"/>
</dbReference>
<feature type="domain" description="C2H2-type" evidence="3">
    <location>
        <begin position="731"/>
        <end position="760"/>
    </location>
</feature>
<dbReference type="Gene3D" id="3.30.160.60">
    <property type="entry name" value="Classic Zinc Finger"/>
    <property type="match status" value="1"/>
</dbReference>
<dbReference type="AlphaFoldDB" id="A0A976IIT6"/>
<dbReference type="Pfam" id="PF12937">
    <property type="entry name" value="F-box-like"/>
    <property type="match status" value="1"/>
</dbReference>
<dbReference type="SUPFAM" id="SSF81383">
    <property type="entry name" value="F-box domain"/>
    <property type="match status" value="1"/>
</dbReference>
<dbReference type="RefSeq" id="XP_067822067.1">
    <property type="nucleotide sequence ID" value="XM_067965840.1"/>
</dbReference>
<keyword evidence="2" id="KW-0472">Membrane</keyword>
<evidence type="ECO:0000256" key="2">
    <source>
        <dbReference type="SAM" id="Phobius"/>
    </source>
</evidence>
<comment type="caution">
    <text evidence="4">The sequence shown here is derived from an EMBL/GenBank/DDBJ whole genome shotgun (WGS) entry which is preliminary data.</text>
</comment>
<dbReference type="PANTHER" id="PTHR46179:SF26">
    <property type="entry name" value="ZINC FINGER PROTEIN 423 HOMOLOG"/>
    <property type="match status" value="1"/>
</dbReference>
<proteinExistence type="predicted"/>
<evidence type="ECO:0000313" key="5">
    <source>
        <dbReference type="Proteomes" id="UP000294530"/>
    </source>
</evidence>
<dbReference type="GeneID" id="94351511"/>
<gene>
    <name evidence="4" type="ORF">CCR75_007783</name>
</gene>
<organism evidence="4 5">
    <name type="scientific">Bremia lactucae</name>
    <name type="common">Lettuce downy mildew</name>
    <dbReference type="NCBI Taxonomy" id="4779"/>
    <lineage>
        <taxon>Eukaryota</taxon>
        <taxon>Sar</taxon>
        <taxon>Stramenopiles</taxon>
        <taxon>Oomycota</taxon>
        <taxon>Peronosporomycetes</taxon>
        <taxon>Peronosporales</taxon>
        <taxon>Peronosporaceae</taxon>
        <taxon>Bremia</taxon>
    </lineage>
</organism>
<dbReference type="PROSITE" id="PS50157">
    <property type="entry name" value="ZINC_FINGER_C2H2_2"/>
    <property type="match status" value="2"/>
</dbReference>
<dbReference type="Proteomes" id="UP000294530">
    <property type="component" value="Unassembled WGS sequence"/>
</dbReference>
<dbReference type="GO" id="GO:0008270">
    <property type="term" value="F:zinc ion binding"/>
    <property type="evidence" value="ECO:0007669"/>
    <property type="project" value="UniProtKB-KW"/>
</dbReference>
<dbReference type="GO" id="GO:0006357">
    <property type="term" value="P:regulation of transcription by RNA polymerase II"/>
    <property type="evidence" value="ECO:0007669"/>
    <property type="project" value="TreeGrafter"/>
</dbReference>
<dbReference type="Gene3D" id="1.20.1280.50">
    <property type="match status" value="1"/>
</dbReference>
<dbReference type="KEGG" id="blac:94351511"/>
<dbReference type="InterPro" id="IPR051061">
    <property type="entry name" value="Zinc_finger_trans_reg"/>
</dbReference>
<dbReference type="GO" id="GO:0003712">
    <property type="term" value="F:transcription coregulator activity"/>
    <property type="evidence" value="ECO:0007669"/>
    <property type="project" value="TreeGrafter"/>
</dbReference>
<dbReference type="SMART" id="SM00355">
    <property type="entry name" value="ZnF_C2H2"/>
    <property type="match status" value="3"/>
</dbReference>
<evidence type="ECO:0000256" key="1">
    <source>
        <dbReference type="PROSITE-ProRule" id="PRU00042"/>
    </source>
</evidence>
<dbReference type="PANTHER" id="PTHR46179">
    <property type="entry name" value="ZINC FINGER PROTEIN"/>
    <property type="match status" value="1"/>
</dbReference>
<dbReference type="InterPro" id="IPR013087">
    <property type="entry name" value="Znf_C2H2_type"/>
</dbReference>
<protein>
    <recommendedName>
        <fullName evidence="3">C2H2-type domain-containing protein</fullName>
    </recommendedName>
</protein>
<evidence type="ECO:0000259" key="3">
    <source>
        <dbReference type="PROSITE" id="PS50157"/>
    </source>
</evidence>
<evidence type="ECO:0000313" key="4">
    <source>
        <dbReference type="EMBL" id="TDH72568.1"/>
    </source>
</evidence>
<dbReference type="OrthoDB" id="102803at2759"/>
<dbReference type="InterPro" id="IPR036047">
    <property type="entry name" value="F-box-like_dom_sf"/>
</dbReference>
<keyword evidence="1" id="KW-0479">Metal-binding</keyword>
<dbReference type="EMBL" id="SHOA02000012">
    <property type="protein sequence ID" value="TDH72568.1"/>
    <property type="molecule type" value="Genomic_DNA"/>
</dbReference>